<reference evidence="1 2" key="1">
    <citation type="submission" date="2019-05" db="EMBL/GenBank/DDBJ databases">
        <title>We sequenced the genome of Paenibacillus hemerocallicola KCTC 33185 for further insight into its adaptation and study the phylogeny of Paenibacillus.</title>
        <authorList>
            <person name="Narsing Rao M.P."/>
        </authorList>
    </citation>
    <scope>NUCLEOTIDE SEQUENCE [LARGE SCALE GENOMIC DNA]</scope>
    <source>
        <strain evidence="1 2">KCTC 33185</strain>
    </source>
</reference>
<protein>
    <submittedName>
        <fullName evidence="1">SRPBCC family protein</fullName>
    </submittedName>
</protein>
<dbReference type="AlphaFoldDB" id="A0A5C4TF91"/>
<dbReference type="EMBL" id="VDCQ01000006">
    <property type="protein sequence ID" value="TNJ67069.1"/>
    <property type="molecule type" value="Genomic_DNA"/>
</dbReference>
<accession>A0A5C4TF91</accession>
<proteinExistence type="predicted"/>
<organism evidence="1 2">
    <name type="scientific">Paenibacillus hemerocallicola</name>
    <dbReference type="NCBI Taxonomy" id="1172614"/>
    <lineage>
        <taxon>Bacteria</taxon>
        <taxon>Bacillati</taxon>
        <taxon>Bacillota</taxon>
        <taxon>Bacilli</taxon>
        <taxon>Bacillales</taxon>
        <taxon>Paenibacillaceae</taxon>
        <taxon>Paenibacillus</taxon>
    </lineage>
</organism>
<name>A0A5C4TF91_9BACL</name>
<keyword evidence="2" id="KW-1185">Reference proteome</keyword>
<evidence type="ECO:0000313" key="1">
    <source>
        <dbReference type="EMBL" id="TNJ67069.1"/>
    </source>
</evidence>
<dbReference type="SUPFAM" id="SSF55961">
    <property type="entry name" value="Bet v1-like"/>
    <property type="match status" value="1"/>
</dbReference>
<dbReference type="InterPro" id="IPR023393">
    <property type="entry name" value="START-like_dom_sf"/>
</dbReference>
<sequence length="155" mass="17963">MPIIYTELTIRAPIQRCFDLSRSIDIHMQSTAKSRERAVAGVTSGLIRLGETVTWEAVHLGVRQRLTVRITEYSEPSYFVDEMVKGAFRSFVHRHEFGEADGQTMMKDTFDYVSPLGWLGRAADKLFLEAYMRRFLLERNRYIKQVAEGEQELPK</sequence>
<dbReference type="RefSeq" id="WP_139601204.1">
    <property type="nucleotide sequence ID" value="NZ_VDCQ01000006.1"/>
</dbReference>
<dbReference type="CDD" id="cd07820">
    <property type="entry name" value="SRPBCC_3"/>
    <property type="match status" value="1"/>
</dbReference>
<comment type="caution">
    <text evidence="1">The sequence shown here is derived from an EMBL/GenBank/DDBJ whole genome shotgun (WGS) entry which is preliminary data.</text>
</comment>
<evidence type="ECO:0000313" key="2">
    <source>
        <dbReference type="Proteomes" id="UP000307943"/>
    </source>
</evidence>
<dbReference type="Proteomes" id="UP000307943">
    <property type="component" value="Unassembled WGS sequence"/>
</dbReference>
<dbReference type="Gene3D" id="3.30.530.20">
    <property type="match status" value="1"/>
</dbReference>
<gene>
    <name evidence="1" type="ORF">FE784_05825</name>
</gene>
<dbReference type="OrthoDB" id="9801773at2"/>